<dbReference type="InterPro" id="IPR011990">
    <property type="entry name" value="TPR-like_helical_dom_sf"/>
</dbReference>
<comment type="caution">
    <text evidence="3">The sequence shown here is derived from an EMBL/GenBank/DDBJ whole genome shotgun (WGS) entry which is preliminary data.</text>
</comment>
<proteinExistence type="predicted"/>
<evidence type="ECO:0000313" key="3">
    <source>
        <dbReference type="EMBL" id="MCI65785.1"/>
    </source>
</evidence>
<sequence>MKLFTFLTMWAYGFHLNRVSYATLINGLGKMGKTKAALQLLRQIEGKLVNTDV</sequence>
<dbReference type="EMBL" id="LXQA010682489">
    <property type="protein sequence ID" value="MCI65785.1"/>
    <property type="molecule type" value="Genomic_DNA"/>
</dbReference>
<keyword evidence="1" id="KW-0677">Repeat</keyword>
<reference evidence="3 4" key="1">
    <citation type="journal article" date="2018" name="Front. Plant Sci.">
        <title>Red Clover (Trifolium pratense) and Zigzag Clover (T. medium) - A Picture of Genomic Similarities and Differences.</title>
        <authorList>
            <person name="Dluhosova J."/>
            <person name="Istvanek J."/>
            <person name="Nedelnik J."/>
            <person name="Repkova J."/>
        </authorList>
    </citation>
    <scope>NUCLEOTIDE SEQUENCE [LARGE SCALE GENOMIC DNA]</scope>
    <source>
        <strain evidence="4">cv. 10/8</strain>
        <tissue evidence="3">Leaf</tissue>
    </source>
</reference>
<accession>A0A392U157</accession>
<feature type="repeat" description="PPR" evidence="2">
    <location>
        <begin position="17"/>
        <end position="47"/>
    </location>
</feature>
<dbReference type="AlphaFoldDB" id="A0A392U157"/>
<dbReference type="Pfam" id="PF12854">
    <property type="entry name" value="PPR_1"/>
    <property type="match status" value="1"/>
</dbReference>
<dbReference type="NCBIfam" id="TIGR00756">
    <property type="entry name" value="PPR"/>
    <property type="match status" value="1"/>
</dbReference>
<evidence type="ECO:0000256" key="1">
    <source>
        <dbReference type="ARBA" id="ARBA00022737"/>
    </source>
</evidence>
<dbReference type="Proteomes" id="UP000265520">
    <property type="component" value="Unassembled WGS sequence"/>
</dbReference>
<dbReference type="Gene3D" id="1.25.40.10">
    <property type="entry name" value="Tetratricopeptide repeat domain"/>
    <property type="match status" value="1"/>
</dbReference>
<name>A0A392U157_9FABA</name>
<organism evidence="3 4">
    <name type="scientific">Trifolium medium</name>
    <dbReference type="NCBI Taxonomy" id="97028"/>
    <lineage>
        <taxon>Eukaryota</taxon>
        <taxon>Viridiplantae</taxon>
        <taxon>Streptophyta</taxon>
        <taxon>Embryophyta</taxon>
        <taxon>Tracheophyta</taxon>
        <taxon>Spermatophyta</taxon>
        <taxon>Magnoliopsida</taxon>
        <taxon>eudicotyledons</taxon>
        <taxon>Gunneridae</taxon>
        <taxon>Pentapetalae</taxon>
        <taxon>rosids</taxon>
        <taxon>fabids</taxon>
        <taxon>Fabales</taxon>
        <taxon>Fabaceae</taxon>
        <taxon>Papilionoideae</taxon>
        <taxon>50 kb inversion clade</taxon>
        <taxon>NPAAA clade</taxon>
        <taxon>Hologalegina</taxon>
        <taxon>IRL clade</taxon>
        <taxon>Trifolieae</taxon>
        <taxon>Trifolium</taxon>
    </lineage>
</organism>
<evidence type="ECO:0000256" key="2">
    <source>
        <dbReference type="PROSITE-ProRule" id="PRU00708"/>
    </source>
</evidence>
<dbReference type="InterPro" id="IPR002885">
    <property type="entry name" value="PPR_rpt"/>
</dbReference>
<keyword evidence="4" id="KW-1185">Reference proteome</keyword>
<evidence type="ECO:0000313" key="4">
    <source>
        <dbReference type="Proteomes" id="UP000265520"/>
    </source>
</evidence>
<feature type="non-terminal residue" evidence="3">
    <location>
        <position position="53"/>
    </location>
</feature>
<dbReference type="PROSITE" id="PS51375">
    <property type="entry name" value="PPR"/>
    <property type="match status" value="1"/>
</dbReference>
<protein>
    <submittedName>
        <fullName evidence="3">Pentatricopeptide repeat-containing protein</fullName>
    </submittedName>
</protein>